<protein>
    <submittedName>
        <fullName evidence="1">Uncharacterized protein</fullName>
    </submittedName>
</protein>
<dbReference type="Proteomes" id="UP000248014">
    <property type="component" value="Unassembled WGS sequence"/>
</dbReference>
<sequence>MALCFIRSTYPLPLHHPLCGRSPSPSEMGEDFGVVQSTSVCPERSRGTLNTALGKTRASVLLPAQVTEQR</sequence>
<comment type="caution">
    <text evidence="1">The sequence shown here is derived from an EMBL/GenBank/DDBJ whole genome shotgun (WGS) entry which is preliminary data.</text>
</comment>
<name>A0A2V3VAK2_9SPHN</name>
<gene>
    <name evidence="1" type="ORF">C7451_103272</name>
</gene>
<evidence type="ECO:0000313" key="1">
    <source>
        <dbReference type="EMBL" id="PXW78164.1"/>
    </source>
</evidence>
<proteinExistence type="predicted"/>
<organism evidence="1 2">
    <name type="scientific">Blastomonas natatoria</name>
    <dbReference type="NCBI Taxonomy" id="34015"/>
    <lineage>
        <taxon>Bacteria</taxon>
        <taxon>Pseudomonadati</taxon>
        <taxon>Pseudomonadota</taxon>
        <taxon>Alphaproteobacteria</taxon>
        <taxon>Sphingomonadales</taxon>
        <taxon>Sphingomonadaceae</taxon>
        <taxon>Blastomonas</taxon>
    </lineage>
</organism>
<reference evidence="1 2" key="1">
    <citation type="submission" date="2018-05" db="EMBL/GenBank/DDBJ databases">
        <title>Genomic Encyclopedia of Type Strains, Phase IV (KMG-IV): sequencing the most valuable type-strain genomes for metagenomic binning, comparative biology and taxonomic classification.</title>
        <authorList>
            <person name="Goeker M."/>
        </authorList>
    </citation>
    <scope>NUCLEOTIDE SEQUENCE [LARGE SCALE GENOMIC DNA]</scope>
    <source>
        <strain evidence="1 2">DSM 3183</strain>
    </source>
</reference>
<accession>A0A2V3VAK2</accession>
<evidence type="ECO:0000313" key="2">
    <source>
        <dbReference type="Proteomes" id="UP000248014"/>
    </source>
</evidence>
<dbReference type="EMBL" id="QJJM01000003">
    <property type="protein sequence ID" value="PXW78164.1"/>
    <property type="molecule type" value="Genomic_DNA"/>
</dbReference>
<keyword evidence="2" id="KW-1185">Reference proteome</keyword>
<dbReference type="AlphaFoldDB" id="A0A2V3VAK2"/>